<name>A0ABV4A032_9BURK</name>
<keyword evidence="6" id="KW-1133">Transmembrane helix</keyword>
<dbReference type="InterPro" id="IPR001789">
    <property type="entry name" value="Sig_transdc_resp-reg_receiver"/>
</dbReference>
<dbReference type="CDD" id="cd00130">
    <property type="entry name" value="PAS"/>
    <property type="match status" value="2"/>
</dbReference>
<dbReference type="NCBIfam" id="TIGR00229">
    <property type="entry name" value="sensory_box"/>
    <property type="match status" value="2"/>
</dbReference>
<dbReference type="InterPro" id="IPR036097">
    <property type="entry name" value="HisK_dim/P_sf"/>
</dbReference>
<dbReference type="Gene3D" id="3.30.450.20">
    <property type="entry name" value="PAS domain"/>
    <property type="match status" value="3"/>
</dbReference>
<feature type="domain" description="PAC" evidence="12">
    <location>
        <begin position="538"/>
        <end position="588"/>
    </location>
</feature>
<dbReference type="SMART" id="SM00091">
    <property type="entry name" value="PAS"/>
    <property type="match status" value="3"/>
</dbReference>
<dbReference type="Pfam" id="PF08447">
    <property type="entry name" value="PAS_3"/>
    <property type="match status" value="1"/>
</dbReference>
<dbReference type="SMART" id="SM01079">
    <property type="entry name" value="CHASE"/>
    <property type="match status" value="1"/>
</dbReference>
<sequence>MRKPSFPLLLAISLFLLGCVIAAYEWRLITESQQALKMSRFSDSAERAVEELTDRLQIYEYGLRGASGAIIAIGEEDITREKFRRYSASRDLGREFPGARGFGFIRLVKQVDLPDFLKSARTDGAPDFEVSELTGNNGDLLIIQYIEPEASNKKAIGLDISSEKYRREAAIEALSSDKPILTRLITLVQLGKENNQGFLFLMPIYRQGMPLDSPQARMDAAFGLTYAPLAINEILDGLSLFKDDLSLALYEVDNQKTDKPFYTTPNATRAESTGVLTQRPMTLYGRQWMVEIRATPKFVESLNLTNPESVAKIIVYVSALLATLLYFFLLNFQQKRKAAMDDSRIAAIVDSANEGIIGQDTDGVVTSWNRAAENIFQYTASEAIGQNLSRLIVPESWQDEESDMLACIIKGEAIPLKKSTRQRKDGRLIDVAITASPILDSKHRVVGVAKTVSDISEQQSAEERFQLAVEAAPTAMLMIDQQQHIILASHKAQELFGYHGSELIGLSLETLIPQRYRANHMRNVDRYQGDRHARPMGLGMELFGLHKDGHEIPVEIGLNPVTTRQGPATLASIADISRRRQLESQLETTIERLRLAVDVAGLGIWVWHFSDNQQIWDERMFAIYEAPESLRESGDYWDFFRSRVHPEDAAMVEENLQRYLHEDGAYDMVFRAILDSGNVRFIQAAAIVERSPDGTAVQMVGINRDITEQKQAESRIIELNASLEYLVAQRTEELKEALVVAKQATQAKSQFLANMSHEIRTPMNAILGLCYLLERHSLPPISLEMVSRIHSAGRSLLGIINDILDFSKIEAHRLDIEAVPFQLSDVLDNLATIMASSLGSKPVELIVCAPPVGANFLVGDSLRLGQVLINLAGNAIKFTEYGEVAVRIEQLPSPVADQVALRFAVSDTGIGIPKDEQSRIFHSFSQADTSTTRRFGGTGLGLTISSRLVELMGGTLEVESEPGRGSTFSFTLSFATSDPSDCALPEMAHQRVLIADDNASARVVLADTALSLGWQVEVVDSGTQAIARACDPAAMAYDILLLDWRMPVVDGLEAAAQIQARCPHGRVPIIVMATAYDREQLLSEAAHVAADVIISKPVTSSGLFNAVTEAKRRREELHVAPPSPTRTDALAGLRLLVVDDSEINRDVAERILRNEGAEVELAEDGRVALDILALRPHAFDAVLMDMQMPVMDGYAATRQIRTMPALYSLPVIALTAGAFKLQRDQALEAGVDDFVAKPFDVNQLIDAILKLCSRNNQAISPPPEPAPAMTSTPPASVIDMARVRRIWTDETALVRALLKFSEMHADSAAQIRLAPADLGAAMAHKLKGVAAQLGMRAVAELAQEAEVGLTEGSDIEGVLARLQKALDEADLAIHEHARGISAPLEKNIEDKQGAAKKMQGLMQALMSDEAAQVERALHMLAGVLPDEHWCVLEKSVALYDFRGAEASAKQIAKTLRIPLEE</sequence>
<dbReference type="Pfam" id="PF00989">
    <property type="entry name" value="PAS"/>
    <property type="match status" value="2"/>
</dbReference>
<feature type="domain" description="Response regulatory" evidence="10">
    <location>
        <begin position="1134"/>
        <end position="1252"/>
    </location>
</feature>
<dbReference type="EC" id="2.7.13.3" evidence="3"/>
<dbReference type="PROSITE" id="PS51257">
    <property type="entry name" value="PROKAR_LIPOPROTEIN"/>
    <property type="match status" value="1"/>
</dbReference>
<feature type="domain" description="Response regulatory" evidence="10">
    <location>
        <begin position="991"/>
        <end position="1111"/>
    </location>
</feature>
<organism evidence="14 15">
    <name type="scientific">Comamonas guangdongensis</name>
    <dbReference type="NCBI Taxonomy" id="510515"/>
    <lineage>
        <taxon>Bacteria</taxon>
        <taxon>Pseudomonadati</taxon>
        <taxon>Pseudomonadota</taxon>
        <taxon>Betaproteobacteria</taxon>
        <taxon>Burkholderiales</taxon>
        <taxon>Comamonadaceae</taxon>
        <taxon>Comamonas</taxon>
    </lineage>
</organism>
<dbReference type="SUPFAM" id="SSF55785">
    <property type="entry name" value="PYP-like sensor domain (PAS domain)"/>
    <property type="match status" value="3"/>
</dbReference>
<dbReference type="PROSITE" id="PS50109">
    <property type="entry name" value="HIS_KIN"/>
    <property type="match status" value="1"/>
</dbReference>
<evidence type="ECO:0000259" key="9">
    <source>
        <dbReference type="PROSITE" id="PS50109"/>
    </source>
</evidence>
<reference evidence="14 15" key="1">
    <citation type="journal article" date="2013" name="Int. J. Syst. Evol. Microbiol.">
        <title>Comamonas guangdongensis sp. nov., isolated from subterranean forest sediment, and emended description of the genus Comamonas.</title>
        <authorList>
            <person name="Zhang J."/>
            <person name="Wang Y."/>
            <person name="Zhou S."/>
            <person name="Wu C."/>
            <person name="He J."/>
            <person name="Li F."/>
        </authorList>
    </citation>
    <scope>NUCLEOTIDE SEQUENCE [LARGE SCALE GENOMIC DNA]</scope>
    <source>
        <strain evidence="14 15">CCTCC AB2011133</strain>
    </source>
</reference>
<dbReference type="CDD" id="cd00082">
    <property type="entry name" value="HisKA"/>
    <property type="match status" value="1"/>
</dbReference>
<dbReference type="PANTHER" id="PTHR45339">
    <property type="entry name" value="HYBRID SIGNAL TRANSDUCTION HISTIDINE KINASE J"/>
    <property type="match status" value="1"/>
</dbReference>
<dbReference type="EMBL" id="JBFYGN010000031">
    <property type="protein sequence ID" value="MEX8195048.1"/>
    <property type="molecule type" value="Genomic_DNA"/>
</dbReference>
<dbReference type="SUPFAM" id="SSF55874">
    <property type="entry name" value="ATPase domain of HSP90 chaperone/DNA topoisomerase II/histidine kinase"/>
    <property type="match status" value="1"/>
</dbReference>
<dbReference type="Proteomes" id="UP001561046">
    <property type="component" value="Unassembled WGS sequence"/>
</dbReference>
<dbReference type="InterPro" id="IPR000014">
    <property type="entry name" value="PAS"/>
</dbReference>
<evidence type="ECO:0000256" key="8">
    <source>
        <dbReference type="PROSITE-ProRule" id="PRU00169"/>
    </source>
</evidence>
<dbReference type="SMART" id="SM00387">
    <property type="entry name" value="HATPase_c"/>
    <property type="match status" value="1"/>
</dbReference>
<evidence type="ECO:0000259" key="10">
    <source>
        <dbReference type="PROSITE" id="PS50110"/>
    </source>
</evidence>
<dbReference type="InterPro" id="IPR036641">
    <property type="entry name" value="HPT_dom_sf"/>
</dbReference>
<evidence type="ECO:0000256" key="1">
    <source>
        <dbReference type="ARBA" id="ARBA00000085"/>
    </source>
</evidence>
<dbReference type="InterPro" id="IPR011006">
    <property type="entry name" value="CheY-like_superfamily"/>
</dbReference>
<feature type="domain" description="PAC" evidence="12">
    <location>
        <begin position="414"/>
        <end position="467"/>
    </location>
</feature>
<dbReference type="InterPro" id="IPR003594">
    <property type="entry name" value="HATPase_dom"/>
</dbReference>
<dbReference type="Gene3D" id="1.10.287.130">
    <property type="match status" value="1"/>
</dbReference>
<evidence type="ECO:0000256" key="4">
    <source>
        <dbReference type="ARBA" id="ARBA00022553"/>
    </source>
</evidence>
<feature type="modified residue" description="4-aspartylphosphate" evidence="8">
    <location>
        <position position="1185"/>
    </location>
</feature>
<keyword evidence="4 8" id="KW-0597">Phosphoprotein</keyword>
<comment type="caution">
    <text evidence="14">The sequence shown here is derived from an EMBL/GenBank/DDBJ whole genome shotgun (WGS) entry which is preliminary data.</text>
</comment>
<dbReference type="InterPro" id="IPR042240">
    <property type="entry name" value="CHASE_sf"/>
</dbReference>
<dbReference type="InterPro" id="IPR001610">
    <property type="entry name" value="PAC"/>
</dbReference>
<dbReference type="PANTHER" id="PTHR45339:SF5">
    <property type="entry name" value="HISTIDINE KINASE"/>
    <property type="match status" value="1"/>
</dbReference>
<dbReference type="Pfam" id="PF00072">
    <property type="entry name" value="Response_reg"/>
    <property type="match status" value="2"/>
</dbReference>
<dbReference type="SMART" id="SM00086">
    <property type="entry name" value="PAC"/>
    <property type="match status" value="3"/>
</dbReference>
<dbReference type="Gene3D" id="2.10.70.100">
    <property type="match status" value="1"/>
</dbReference>
<evidence type="ECO:0000256" key="5">
    <source>
        <dbReference type="ARBA" id="ARBA00022692"/>
    </source>
</evidence>
<feature type="domain" description="PAS" evidence="11">
    <location>
        <begin position="461"/>
        <end position="514"/>
    </location>
</feature>
<evidence type="ECO:0000256" key="2">
    <source>
        <dbReference type="ARBA" id="ARBA00004370"/>
    </source>
</evidence>
<evidence type="ECO:0000313" key="15">
    <source>
        <dbReference type="Proteomes" id="UP001561046"/>
    </source>
</evidence>
<dbReference type="PROSITE" id="PS50110">
    <property type="entry name" value="RESPONSE_REGULATORY"/>
    <property type="match status" value="2"/>
</dbReference>
<dbReference type="InterPro" id="IPR013767">
    <property type="entry name" value="PAS_fold"/>
</dbReference>
<evidence type="ECO:0000259" key="13">
    <source>
        <dbReference type="PROSITE" id="PS50839"/>
    </source>
</evidence>
<dbReference type="CDD" id="cd16922">
    <property type="entry name" value="HATPase_EvgS-ArcB-TorS-like"/>
    <property type="match status" value="1"/>
</dbReference>
<dbReference type="InterPro" id="IPR005467">
    <property type="entry name" value="His_kinase_dom"/>
</dbReference>
<keyword evidence="15" id="KW-1185">Reference proteome</keyword>
<dbReference type="CDD" id="cd17546">
    <property type="entry name" value="REC_hyHK_CKI1_RcsC-like"/>
    <property type="match status" value="2"/>
</dbReference>
<dbReference type="PROSITE" id="PS50839">
    <property type="entry name" value="CHASE"/>
    <property type="match status" value="1"/>
</dbReference>
<proteinExistence type="predicted"/>
<dbReference type="InterPro" id="IPR000700">
    <property type="entry name" value="PAS-assoc_C"/>
</dbReference>
<protein>
    <recommendedName>
        <fullName evidence="3">histidine kinase</fullName>
        <ecNumber evidence="3">2.7.13.3</ecNumber>
    </recommendedName>
</protein>
<evidence type="ECO:0000256" key="6">
    <source>
        <dbReference type="ARBA" id="ARBA00022989"/>
    </source>
</evidence>
<evidence type="ECO:0000256" key="3">
    <source>
        <dbReference type="ARBA" id="ARBA00012438"/>
    </source>
</evidence>
<feature type="domain" description="PAS" evidence="11">
    <location>
        <begin position="341"/>
        <end position="396"/>
    </location>
</feature>
<keyword evidence="5" id="KW-0812">Transmembrane</keyword>
<evidence type="ECO:0000256" key="7">
    <source>
        <dbReference type="ARBA" id="ARBA00023136"/>
    </source>
</evidence>
<dbReference type="PRINTS" id="PR00344">
    <property type="entry name" value="BCTRLSENSOR"/>
</dbReference>
<dbReference type="SMART" id="SM00448">
    <property type="entry name" value="REC"/>
    <property type="match status" value="2"/>
</dbReference>
<dbReference type="InterPro" id="IPR013655">
    <property type="entry name" value="PAS_fold_3"/>
</dbReference>
<dbReference type="PROSITE" id="PS50113">
    <property type="entry name" value="PAC"/>
    <property type="match status" value="3"/>
</dbReference>
<dbReference type="InterPro" id="IPR006189">
    <property type="entry name" value="CHASE_dom"/>
</dbReference>
<gene>
    <name evidence="14" type="ORF">AB6724_19620</name>
</gene>
<comment type="catalytic activity">
    <reaction evidence="1">
        <text>ATP + protein L-histidine = ADP + protein N-phospho-L-histidine.</text>
        <dbReference type="EC" id="2.7.13.3"/>
    </reaction>
</comment>
<dbReference type="SUPFAM" id="SSF52172">
    <property type="entry name" value="CheY-like"/>
    <property type="match status" value="2"/>
</dbReference>
<dbReference type="InterPro" id="IPR004358">
    <property type="entry name" value="Sig_transdc_His_kin-like_C"/>
</dbReference>
<dbReference type="InterPro" id="IPR036890">
    <property type="entry name" value="HATPase_C_sf"/>
</dbReference>
<dbReference type="RefSeq" id="WP_369340223.1">
    <property type="nucleotide sequence ID" value="NZ_JBFYGN010000031.1"/>
</dbReference>
<accession>A0ABV4A032</accession>
<dbReference type="Pfam" id="PF02518">
    <property type="entry name" value="HATPase_c"/>
    <property type="match status" value="1"/>
</dbReference>
<dbReference type="InterPro" id="IPR003661">
    <property type="entry name" value="HisK_dim/P_dom"/>
</dbReference>
<dbReference type="Gene3D" id="1.20.120.160">
    <property type="entry name" value="HPT domain"/>
    <property type="match status" value="1"/>
</dbReference>
<dbReference type="Gene3D" id="3.40.50.2300">
    <property type="match status" value="2"/>
</dbReference>
<feature type="domain" description="PAC" evidence="12">
    <location>
        <begin position="666"/>
        <end position="718"/>
    </location>
</feature>
<dbReference type="Pfam" id="PF00512">
    <property type="entry name" value="HisKA"/>
    <property type="match status" value="1"/>
</dbReference>
<evidence type="ECO:0000313" key="14">
    <source>
        <dbReference type="EMBL" id="MEX8195048.1"/>
    </source>
</evidence>
<keyword evidence="7" id="KW-0472">Membrane</keyword>
<dbReference type="Pfam" id="PF03924">
    <property type="entry name" value="CHASE"/>
    <property type="match status" value="1"/>
</dbReference>
<evidence type="ECO:0000259" key="11">
    <source>
        <dbReference type="PROSITE" id="PS50112"/>
    </source>
</evidence>
<evidence type="ECO:0000259" key="12">
    <source>
        <dbReference type="PROSITE" id="PS50113"/>
    </source>
</evidence>
<dbReference type="SMART" id="SM00388">
    <property type="entry name" value="HisKA"/>
    <property type="match status" value="1"/>
</dbReference>
<dbReference type="Gene3D" id="3.30.450.350">
    <property type="entry name" value="CHASE domain"/>
    <property type="match status" value="1"/>
</dbReference>
<feature type="domain" description="Histidine kinase" evidence="9">
    <location>
        <begin position="754"/>
        <end position="976"/>
    </location>
</feature>
<comment type="subcellular location">
    <subcellularLocation>
        <location evidence="2">Membrane</location>
    </subcellularLocation>
</comment>
<dbReference type="InterPro" id="IPR035965">
    <property type="entry name" value="PAS-like_dom_sf"/>
</dbReference>
<dbReference type="PROSITE" id="PS50112">
    <property type="entry name" value="PAS"/>
    <property type="match status" value="2"/>
</dbReference>
<dbReference type="Gene3D" id="3.30.565.10">
    <property type="entry name" value="Histidine kinase-like ATPase, C-terminal domain"/>
    <property type="match status" value="1"/>
</dbReference>
<dbReference type="SUPFAM" id="SSF47226">
    <property type="entry name" value="Histidine-containing phosphotransfer domain, HPT domain"/>
    <property type="match status" value="1"/>
</dbReference>
<feature type="modified residue" description="4-aspartylphosphate" evidence="8">
    <location>
        <position position="1043"/>
    </location>
</feature>
<dbReference type="SUPFAM" id="SSF47384">
    <property type="entry name" value="Homodimeric domain of signal transducing histidine kinase"/>
    <property type="match status" value="1"/>
</dbReference>
<feature type="domain" description="CHASE" evidence="13">
    <location>
        <begin position="74"/>
        <end position="291"/>
    </location>
</feature>